<evidence type="ECO:0000259" key="2">
    <source>
        <dbReference type="SMART" id="SM00244"/>
    </source>
</evidence>
<feature type="transmembrane region" description="Helical" evidence="1">
    <location>
        <begin position="27"/>
        <end position="44"/>
    </location>
</feature>
<keyword evidence="4" id="KW-1185">Reference proteome</keyword>
<gene>
    <name evidence="3" type="ORF">ACFFIC_03555</name>
</gene>
<keyword evidence="1" id="KW-0812">Transmembrane</keyword>
<protein>
    <submittedName>
        <fullName evidence="3">SPFH domain-containing protein</fullName>
    </submittedName>
</protein>
<name>A0ABV6IPC0_9PROT</name>
<dbReference type="EMBL" id="JBHLVZ010000002">
    <property type="protein sequence ID" value="MFC0384625.1"/>
    <property type="molecule type" value="Genomic_DNA"/>
</dbReference>
<feature type="domain" description="Band 7" evidence="2">
    <location>
        <begin position="46"/>
        <end position="213"/>
    </location>
</feature>
<dbReference type="Pfam" id="PF01145">
    <property type="entry name" value="Band_7"/>
    <property type="match status" value="1"/>
</dbReference>
<keyword evidence="1" id="KW-0472">Membrane</keyword>
<comment type="caution">
    <text evidence="3">The sequence shown here is derived from an EMBL/GenBank/DDBJ whole genome shotgun (WGS) entry which is preliminary data.</text>
</comment>
<sequence length="259" mass="27668">MRAATMPRDSHDPAPAAVRAVQRRPRTTLICLAIAGLVIAALMLDRAVSIRPGAAQRILVSRGGEVVAVYGPGQFALANPWSESLSVIDMALATTDRSAPDRGMPALSAEGHAVTVFGTAFWHHGEEADLRWRFGHIRGDADLMPPLMAASVQAVLGRTGLEAAIRDAAALQAALTEELRARARALLHIEVAAFAVTRLDPGESFRQVVAEREMGRARAASVAASPALATENPNAVEVERIRRWDGHGIIPDLPPRIAR</sequence>
<accession>A0ABV6IPC0</accession>
<dbReference type="Proteomes" id="UP001589789">
    <property type="component" value="Unassembled WGS sequence"/>
</dbReference>
<dbReference type="SMART" id="SM00244">
    <property type="entry name" value="PHB"/>
    <property type="match status" value="1"/>
</dbReference>
<organism evidence="3 4">
    <name type="scientific">Muricoccus vinaceus</name>
    <dbReference type="NCBI Taxonomy" id="424704"/>
    <lineage>
        <taxon>Bacteria</taxon>
        <taxon>Pseudomonadati</taxon>
        <taxon>Pseudomonadota</taxon>
        <taxon>Alphaproteobacteria</taxon>
        <taxon>Acetobacterales</taxon>
        <taxon>Roseomonadaceae</taxon>
        <taxon>Muricoccus</taxon>
    </lineage>
</organism>
<dbReference type="RefSeq" id="WP_377048693.1">
    <property type="nucleotide sequence ID" value="NZ_JBHLVZ010000002.1"/>
</dbReference>
<reference evidence="3 4" key="1">
    <citation type="submission" date="2024-09" db="EMBL/GenBank/DDBJ databases">
        <authorList>
            <person name="Sun Q."/>
            <person name="Mori K."/>
        </authorList>
    </citation>
    <scope>NUCLEOTIDE SEQUENCE [LARGE SCALE GENOMIC DNA]</scope>
    <source>
        <strain evidence="3 4">CCM 7468</strain>
    </source>
</reference>
<dbReference type="InterPro" id="IPR001107">
    <property type="entry name" value="Band_7"/>
</dbReference>
<proteinExistence type="predicted"/>
<keyword evidence="1" id="KW-1133">Transmembrane helix</keyword>
<evidence type="ECO:0000256" key="1">
    <source>
        <dbReference type="SAM" id="Phobius"/>
    </source>
</evidence>
<evidence type="ECO:0000313" key="4">
    <source>
        <dbReference type="Proteomes" id="UP001589789"/>
    </source>
</evidence>
<evidence type="ECO:0000313" key="3">
    <source>
        <dbReference type="EMBL" id="MFC0384625.1"/>
    </source>
</evidence>